<evidence type="ECO:0000256" key="3">
    <source>
        <dbReference type="ARBA" id="ARBA00022763"/>
    </source>
</evidence>
<dbReference type="EMBL" id="LUGG01000007">
    <property type="protein sequence ID" value="OBZ72806.1"/>
    <property type="molecule type" value="Genomic_DNA"/>
</dbReference>
<comment type="similarity">
    <text evidence="2 7">Belongs to the NSE4 family.</text>
</comment>
<dbReference type="InterPro" id="IPR014854">
    <property type="entry name" value="Nse4_C"/>
</dbReference>
<keyword evidence="3 7" id="KW-0227">DNA damage</keyword>
<evidence type="ECO:0000259" key="10">
    <source>
        <dbReference type="Pfam" id="PF15412"/>
    </source>
</evidence>
<dbReference type="PANTHER" id="PTHR16140">
    <property type="entry name" value="NON-STRUCTURAL MAINTENANCE OF CHROMOSOMES ELEMENT 4"/>
    <property type="match status" value="1"/>
</dbReference>
<evidence type="ECO:0000256" key="4">
    <source>
        <dbReference type="ARBA" id="ARBA00023172"/>
    </source>
</evidence>
<comment type="caution">
    <text evidence="11">The sequence shown here is derived from an EMBL/GenBank/DDBJ whole genome shotgun (WGS) entry which is preliminary data.</text>
</comment>
<comment type="subunit">
    <text evidence="7">Component of the SMC5-SMC6 complex.</text>
</comment>
<evidence type="ECO:0000259" key="9">
    <source>
        <dbReference type="Pfam" id="PF08743"/>
    </source>
</evidence>
<comment type="function">
    <text evidence="7">Component of the SMC5-SMC6 complex, that promotes sister chromatid alignment after DNA damage and facilitates double-stranded DNA breaks (DSBs) repair via homologous recombination between sister chromatids.</text>
</comment>
<reference evidence="11 12" key="1">
    <citation type="submission" date="2016-03" db="EMBL/GenBank/DDBJ databases">
        <title>Whole genome sequencing of Grifola frondosa 9006-11.</title>
        <authorList>
            <person name="Min B."/>
            <person name="Park H."/>
            <person name="Kim J.-G."/>
            <person name="Cho H."/>
            <person name="Oh Y.-L."/>
            <person name="Kong W.-S."/>
            <person name="Choi I.-G."/>
        </authorList>
    </citation>
    <scope>NUCLEOTIDE SEQUENCE [LARGE SCALE GENOMIC DNA]</scope>
    <source>
        <strain evidence="11 12">9006-11</strain>
    </source>
</reference>
<sequence>MVSRDVDMEEGPSQGHVELGYDPDQPAEETRDIRRQYRSIQREMEEKNANEVSADQIVDTVRRADHLFARVKGIGEATRDSNLLLKATQWGAAKARAMKSGSGGFDVDDFVARLITFMGGRRDVSIADDSDAEEYEDDYAGGPLDWERIGRRALAKSRRVPAMDFMLGPLSIEQKKRAVVKRAKLEVNKADMKKPQQITEDDITRSENETTKNVAALRKLLTQQEDPINLFRFIVNPNDFGQSVENLFYLSFLIRDGICAFDTTKEGEPVIYICEPPSAEDYDGGLKKRQVVMEFDMATWQRAIEVFDIRESMIPQRPKSEMRIGGKWYG</sequence>
<evidence type="ECO:0000256" key="8">
    <source>
        <dbReference type="SAM" id="MobiDB-lite"/>
    </source>
</evidence>
<feature type="domain" description="Non-structural maintenance of chromosome element 4 C-terminal" evidence="9">
    <location>
        <begin position="227"/>
        <end position="314"/>
    </location>
</feature>
<protein>
    <recommendedName>
        <fullName evidence="7">Non-structural maintenance of chromosomes element 4</fullName>
    </recommendedName>
</protein>
<evidence type="ECO:0000313" key="11">
    <source>
        <dbReference type="EMBL" id="OBZ72806.1"/>
    </source>
</evidence>
<keyword evidence="5 7" id="KW-0234">DNA repair</keyword>
<comment type="subcellular location">
    <subcellularLocation>
        <location evidence="1 7">Nucleus</location>
    </subcellularLocation>
</comment>
<evidence type="ECO:0000256" key="5">
    <source>
        <dbReference type="ARBA" id="ARBA00023204"/>
    </source>
</evidence>
<dbReference type="AlphaFoldDB" id="A0A1C7M8W8"/>
<dbReference type="Proteomes" id="UP000092993">
    <property type="component" value="Unassembled WGS sequence"/>
</dbReference>
<evidence type="ECO:0000256" key="2">
    <source>
        <dbReference type="ARBA" id="ARBA00008997"/>
    </source>
</evidence>
<dbReference type="Pfam" id="PF15412">
    <property type="entry name" value="Nse4-Nse3_bdg"/>
    <property type="match status" value="1"/>
</dbReference>
<dbReference type="OMA" id="FMGINRT"/>
<name>A0A1C7M8W8_GRIFR</name>
<proteinExistence type="inferred from homology"/>
<feature type="domain" description="Nse4/EID protein Nse3/MAGE-binding" evidence="10">
    <location>
        <begin position="80"/>
        <end position="133"/>
    </location>
</feature>
<accession>A0A1C7M8W8</accession>
<dbReference type="GO" id="GO:0005634">
    <property type="term" value="C:nucleus"/>
    <property type="evidence" value="ECO:0007669"/>
    <property type="project" value="UniProtKB-SubCell"/>
</dbReference>
<keyword evidence="6 7" id="KW-0539">Nucleus</keyword>
<dbReference type="STRING" id="5627.A0A1C7M8W8"/>
<evidence type="ECO:0000313" key="12">
    <source>
        <dbReference type="Proteomes" id="UP000092993"/>
    </source>
</evidence>
<dbReference type="InterPro" id="IPR029225">
    <property type="entry name" value="Nse4_Nse3-bd"/>
</dbReference>
<evidence type="ECO:0000256" key="1">
    <source>
        <dbReference type="ARBA" id="ARBA00004123"/>
    </source>
</evidence>
<dbReference type="GO" id="GO:0030915">
    <property type="term" value="C:Smc5-Smc6 complex"/>
    <property type="evidence" value="ECO:0007669"/>
    <property type="project" value="UniProtKB-UniRule"/>
</dbReference>
<keyword evidence="4 7" id="KW-0233">DNA recombination</keyword>
<dbReference type="GO" id="GO:0006281">
    <property type="term" value="P:DNA repair"/>
    <property type="evidence" value="ECO:0007669"/>
    <property type="project" value="UniProtKB-UniRule"/>
</dbReference>
<evidence type="ECO:0000256" key="7">
    <source>
        <dbReference type="RuleBase" id="RU365071"/>
    </source>
</evidence>
<dbReference type="PANTHER" id="PTHR16140:SF0">
    <property type="entry name" value="NON-STRUCTURAL MAINTENANCE OF CHROMOSOMES ELEMENT 4"/>
    <property type="match status" value="1"/>
</dbReference>
<gene>
    <name evidence="11" type="primary">nse4</name>
    <name evidence="11" type="ORF">A0H81_06945</name>
</gene>
<dbReference type="OrthoDB" id="361242at2759"/>
<dbReference type="InterPro" id="IPR027786">
    <property type="entry name" value="Nse4/EID"/>
</dbReference>
<evidence type="ECO:0000256" key="6">
    <source>
        <dbReference type="ARBA" id="ARBA00023242"/>
    </source>
</evidence>
<organism evidence="11 12">
    <name type="scientific">Grifola frondosa</name>
    <name type="common">Maitake</name>
    <name type="synonym">Polyporus frondosus</name>
    <dbReference type="NCBI Taxonomy" id="5627"/>
    <lineage>
        <taxon>Eukaryota</taxon>
        <taxon>Fungi</taxon>
        <taxon>Dikarya</taxon>
        <taxon>Basidiomycota</taxon>
        <taxon>Agaricomycotina</taxon>
        <taxon>Agaricomycetes</taxon>
        <taxon>Polyporales</taxon>
        <taxon>Grifolaceae</taxon>
        <taxon>Grifola</taxon>
    </lineage>
</organism>
<keyword evidence="12" id="KW-1185">Reference proteome</keyword>
<dbReference type="GO" id="GO:0006310">
    <property type="term" value="P:DNA recombination"/>
    <property type="evidence" value="ECO:0007669"/>
    <property type="project" value="UniProtKB-UniRule"/>
</dbReference>
<feature type="region of interest" description="Disordered" evidence="8">
    <location>
        <begin position="1"/>
        <end position="30"/>
    </location>
</feature>
<dbReference type="Pfam" id="PF08743">
    <property type="entry name" value="Nse4_C"/>
    <property type="match status" value="1"/>
</dbReference>